<dbReference type="Gene3D" id="1.20.1500.10">
    <property type="entry name" value="YheA/YmcA-like"/>
    <property type="match status" value="1"/>
</dbReference>
<dbReference type="InterPro" id="IPR023378">
    <property type="entry name" value="YheA/YmcA-like_dom_sf"/>
</dbReference>
<dbReference type="InterPro" id="IPR052767">
    <property type="entry name" value="Bact_com_dev_regulator"/>
</dbReference>
<dbReference type="eggNOG" id="COG4550">
    <property type="taxonomic scope" value="Bacteria"/>
</dbReference>
<dbReference type="PANTHER" id="PTHR38448:SF1">
    <property type="entry name" value="YLBF FAMILY REGULATOR"/>
    <property type="match status" value="1"/>
</dbReference>
<feature type="compositionally biased region" description="Polar residues" evidence="1">
    <location>
        <begin position="133"/>
        <end position="143"/>
    </location>
</feature>
<dbReference type="EMBL" id="LIXZ01000012">
    <property type="protein sequence ID" value="KPL58820.1"/>
    <property type="molecule type" value="Genomic_DNA"/>
</dbReference>
<sequence>MAKYTKDDIMKRAEELATMIAETEEVDFFKRAESQIHENQKVREMIASIKSLQKQAVNFQHYGKIEALKMVEAKIENLEKEIDEIPVVQQFKESQTDVNDLLQIVASVISNNVTDHIIETTGGDLLRGETGSHVKNSSPGSCS</sequence>
<dbReference type="Pfam" id="PF06133">
    <property type="entry name" value="Com_YlbF"/>
    <property type="match status" value="1"/>
</dbReference>
<dbReference type="SUPFAM" id="SSF158622">
    <property type="entry name" value="YheA/YmcA-like"/>
    <property type="match status" value="1"/>
</dbReference>
<evidence type="ECO:0008006" key="4">
    <source>
        <dbReference type="Google" id="ProtNLM"/>
    </source>
</evidence>
<gene>
    <name evidence="2" type="ORF">AM506_14970</name>
</gene>
<dbReference type="PANTHER" id="PTHR38448">
    <property type="entry name" value="REGULATORY PROTEIN YLBF-RELATED"/>
    <property type="match status" value="1"/>
</dbReference>
<evidence type="ECO:0000313" key="3">
    <source>
        <dbReference type="Proteomes" id="UP000050398"/>
    </source>
</evidence>
<reference evidence="2 3" key="1">
    <citation type="submission" date="2015-08" db="EMBL/GenBank/DDBJ databases">
        <title>Draft Genome Sequence of Bacillus vietnamensis UCD-SED5.</title>
        <authorList>
            <person name="Lee R.D."/>
            <person name="Jospin G."/>
            <person name="Lang J.M."/>
            <person name="Coil D.A."/>
            <person name="Eisen J.A."/>
        </authorList>
    </citation>
    <scope>NUCLEOTIDE SEQUENCE [LARGE SCALE GENOMIC DNA]</scope>
    <source>
        <strain evidence="2 3">UCD-SED5</strain>
    </source>
</reference>
<comment type="caution">
    <text evidence="2">The sequence shown here is derived from an EMBL/GenBank/DDBJ whole genome shotgun (WGS) entry which is preliminary data.</text>
</comment>
<evidence type="ECO:0000313" key="2">
    <source>
        <dbReference type="EMBL" id="KPL58820.1"/>
    </source>
</evidence>
<proteinExistence type="predicted"/>
<dbReference type="InterPro" id="IPR010368">
    <property type="entry name" value="Com_YlbF"/>
</dbReference>
<dbReference type="PATRIC" id="fig|218284.4.peg.1177"/>
<dbReference type="InterPro" id="IPR016783">
    <property type="entry name" value="Biofilm_formation_YmcA"/>
</dbReference>
<name>A0A0P6W0I5_9BACI</name>
<dbReference type="OrthoDB" id="2167788at2"/>
<organism evidence="2 3">
    <name type="scientific">Rossellomorea vietnamensis</name>
    <dbReference type="NCBI Taxonomy" id="218284"/>
    <lineage>
        <taxon>Bacteria</taxon>
        <taxon>Bacillati</taxon>
        <taxon>Bacillota</taxon>
        <taxon>Bacilli</taxon>
        <taxon>Bacillales</taxon>
        <taxon>Bacillaceae</taxon>
        <taxon>Rossellomorea</taxon>
    </lineage>
</organism>
<feature type="region of interest" description="Disordered" evidence="1">
    <location>
        <begin position="124"/>
        <end position="143"/>
    </location>
</feature>
<accession>A0A0P6W0I5</accession>
<dbReference type="Proteomes" id="UP000050398">
    <property type="component" value="Unassembled WGS sequence"/>
</dbReference>
<evidence type="ECO:0000256" key="1">
    <source>
        <dbReference type="SAM" id="MobiDB-lite"/>
    </source>
</evidence>
<dbReference type="AlphaFoldDB" id="A0A0P6W0I5"/>
<protein>
    <recommendedName>
        <fullName evidence="4">Master regulator for biofilm formation</fullName>
    </recommendedName>
</protein>
<dbReference type="RefSeq" id="WP_060673297.1">
    <property type="nucleotide sequence ID" value="NZ_LIXZ01000012.1"/>
</dbReference>
<dbReference type="PIRSF" id="PIRSF021287">
    <property type="entry name" value="Biofilm_formation_YmcA"/>
    <property type="match status" value="1"/>
</dbReference>